<keyword evidence="2" id="KW-1133">Transmembrane helix</keyword>
<evidence type="ECO:0000256" key="1">
    <source>
        <dbReference type="SAM" id="MobiDB-lite"/>
    </source>
</evidence>
<evidence type="ECO:0000313" key="3">
    <source>
        <dbReference type="EMBL" id="HIS24362.1"/>
    </source>
</evidence>
<keyword evidence="2" id="KW-0812">Transmembrane</keyword>
<feature type="transmembrane region" description="Helical" evidence="2">
    <location>
        <begin position="130"/>
        <end position="147"/>
    </location>
</feature>
<feature type="transmembrane region" description="Helical" evidence="2">
    <location>
        <begin position="189"/>
        <end position="220"/>
    </location>
</feature>
<dbReference type="AlphaFoldDB" id="A0A9D1ENU7"/>
<feature type="transmembrane region" description="Helical" evidence="2">
    <location>
        <begin position="100"/>
        <end position="123"/>
    </location>
</feature>
<dbReference type="InterPro" id="IPR007163">
    <property type="entry name" value="VCA0040-like"/>
</dbReference>
<feature type="compositionally biased region" description="Polar residues" evidence="1">
    <location>
        <begin position="1"/>
        <end position="10"/>
    </location>
</feature>
<reference evidence="3" key="2">
    <citation type="journal article" date="2021" name="PeerJ">
        <title>Extensive microbial diversity within the chicken gut microbiome revealed by metagenomics and culture.</title>
        <authorList>
            <person name="Gilroy R."/>
            <person name="Ravi A."/>
            <person name="Getino M."/>
            <person name="Pursley I."/>
            <person name="Horton D.L."/>
            <person name="Alikhan N.F."/>
            <person name="Baker D."/>
            <person name="Gharbi K."/>
            <person name="Hall N."/>
            <person name="Watson M."/>
            <person name="Adriaenssens E.M."/>
            <person name="Foster-Nyarko E."/>
            <person name="Jarju S."/>
            <person name="Secka A."/>
            <person name="Antonio M."/>
            <person name="Oren A."/>
            <person name="Chaudhuri R.R."/>
            <person name="La Ragione R."/>
            <person name="Hildebrand F."/>
            <person name="Pallen M.J."/>
        </authorList>
    </citation>
    <scope>NUCLEOTIDE SEQUENCE</scope>
    <source>
        <strain evidence="3">CHK157-1446</strain>
    </source>
</reference>
<dbReference type="Pfam" id="PF04018">
    <property type="entry name" value="VCA0040-like"/>
    <property type="match status" value="1"/>
</dbReference>
<proteinExistence type="predicted"/>
<comment type="caution">
    <text evidence="3">The sequence shown here is derived from an EMBL/GenBank/DDBJ whole genome shotgun (WGS) entry which is preliminary data.</text>
</comment>
<feature type="region of interest" description="Disordered" evidence="1">
    <location>
        <begin position="1"/>
        <end position="38"/>
    </location>
</feature>
<keyword evidence="2" id="KW-0472">Membrane</keyword>
<dbReference type="EMBL" id="DVIR01000030">
    <property type="protein sequence ID" value="HIS24362.1"/>
    <property type="molecule type" value="Genomic_DNA"/>
</dbReference>
<gene>
    <name evidence="3" type="ORF">IAD01_03040</name>
</gene>
<feature type="transmembrane region" description="Helical" evidence="2">
    <location>
        <begin position="47"/>
        <end position="80"/>
    </location>
</feature>
<feature type="transmembrane region" description="Helical" evidence="2">
    <location>
        <begin position="232"/>
        <end position="249"/>
    </location>
</feature>
<reference evidence="3" key="1">
    <citation type="submission" date="2020-10" db="EMBL/GenBank/DDBJ databases">
        <authorList>
            <person name="Gilroy R."/>
        </authorList>
    </citation>
    <scope>NUCLEOTIDE SEQUENCE</scope>
    <source>
        <strain evidence="3">CHK157-1446</strain>
    </source>
</reference>
<feature type="transmembrane region" description="Helical" evidence="2">
    <location>
        <begin position="292"/>
        <end position="309"/>
    </location>
</feature>
<evidence type="ECO:0000313" key="4">
    <source>
        <dbReference type="Proteomes" id="UP000823982"/>
    </source>
</evidence>
<accession>A0A9D1ENU7</accession>
<feature type="transmembrane region" description="Helical" evidence="2">
    <location>
        <begin position="261"/>
        <end position="280"/>
    </location>
</feature>
<name>A0A9D1ENU7_9FIRM</name>
<feature type="transmembrane region" description="Helical" evidence="2">
    <location>
        <begin position="159"/>
        <end position="177"/>
    </location>
</feature>
<dbReference type="Proteomes" id="UP000823982">
    <property type="component" value="Unassembled WGS sequence"/>
</dbReference>
<protein>
    <submittedName>
        <fullName evidence="3">DUF368 domain-containing protein</fullName>
    </submittedName>
</protein>
<sequence length="322" mass="34267">MVTGSDNINQRPFEKDTGAGVPGESKGANVSGGDVENRQSKRSKNKVFLYILYFIQGIVVGFGAILPGISGGTLCVAFGMYRPVIETVYHVKAGLKKYGLMLLTFFAGVGAGFVGLSGIAAVLLEKNTSLVTCAFIGFIIGTFPELWRDAGEKGRKGSSIAAMIIGFAAMIVLLWLFRSTWNITVGADFWGFVLCGVLWGLSFIVPGLSSSTLLLFFGLYEPMLAGISRIDFTVLIPMALGMAGCVLLLSRAVGFAYKKQYAIVSHCVLGIVCATALMIFPSRSDFGSAGELLAGLGFIVVGAVVSFLLSRACDELKKRTEK</sequence>
<dbReference type="PANTHER" id="PTHR37308">
    <property type="entry name" value="INTEGRAL MEMBRANE PROTEIN"/>
    <property type="match status" value="1"/>
</dbReference>
<organism evidence="3 4">
    <name type="scientific">Candidatus Faeciplasma gallinarum</name>
    <dbReference type="NCBI Taxonomy" id="2840799"/>
    <lineage>
        <taxon>Bacteria</taxon>
        <taxon>Bacillati</taxon>
        <taxon>Bacillota</taxon>
        <taxon>Clostridia</taxon>
        <taxon>Eubacteriales</taxon>
        <taxon>Oscillospiraceae</taxon>
        <taxon>Oscillospiraceae incertae sedis</taxon>
        <taxon>Candidatus Faeciplasma</taxon>
    </lineage>
</organism>
<dbReference type="PANTHER" id="PTHR37308:SF1">
    <property type="entry name" value="POLYPRENYL-PHOSPHATE TRANSPORTER"/>
    <property type="match status" value="1"/>
</dbReference>
<evidence type="ECO:0000256" key="2">
    <source>
        <dbReference type="SAM" id="Phobius"/>
    </source>
</evidence>